<keyword evidence="7" id="KW-0479">Metal-binding</keyword>
<dbReference type="SUPFAM" id="SSF54897">
    <property type="entry name" value="Protease propeptides/inhibitors"/>
    <property type="match status" value="1"/>
</dbReference>
<comment type="caution">
    <text evidence="16">The sequence shown here is derived from an EMBL/GenBank/DDBJ whole genome shotgun (WGS) entry which is preliminary data.</text>
</comment>
<evidence type="ECO:0000256" key="6">
    <source>
        <dbReference type="ARBA" id="ARBA00022670"/>
    </source>
</evidence>
<keyword evidence="11" id="KW-0482">Metalloprotease</keyword>
<evidence type="ECO:0000259" key="15">
    <source>
        <dbReference type="PROSITE" id="PS52035"/>
    </source>
</evidence>
<dbReference type="InterPro" id="IPR036990">
    <property type="entry name" value="M14A-like_propep"/>
</dbReference>
<dbReference type="GO" id="GO:0004181">
    <property type="term" value="F:metallocarboxypeptidase activity"/>
    <property type="evidence" value="ECO:0007669"/>
    <property type="project" value="InterPro"/>
</dbReference>
<organism evidence="16 17">
    <name type="scientific">Owenia fusiformis</name>
    <name type="common">Polychaete worm</name>
    <dbReference type="NCBI Taxonomy" id="6347"/>
    <lineage>
        <taxon>Eukaryota</taxon>
        <taxon>Metazoa</taxon>
        <taxon>Spiralia</taxon>
        <taxon>Lophotrochozoa</taxon>
        <taxon>Annelida</taxon>
        <taxon>Polychaeta</taxon>
        <taxon>Sedentaria</taxon>
        <taxon>Canalipalpata</taxon>
        <taxon>Sabellida</taxon>
        <taxon>Oweniida</taxon>
        <taxon>Oweniidae</taxon>
        <taxon>Owenia</taxon>
    </lineage>
</organism>
<comment type="similarity">
    <text evidence="3 14">Belongs to the peptidase M14 family.</text>
</comment>
<dbReference type="SMART" id="SM00631">
    <property type="entry name" value="Zn_pept"/>
    <property type="match status" value="1"/>
</dbReference>
<keyword evidence="6" id="KW-0645">Protease</keyword>
<keyword evidence="5" id="KW-0121">Carboxypeptidase</keyword>
<dbReference type="PRINTS" id="PR00765">
    <property type="entry name" value="CRBOXYPTASEA"/>
</dbReference>
<evidence type="ECO:0000256" key="8">
    <source>
        <dbReference type="ARBA" id="ARBA00022729"/>
    </source>
</evidence>
<name>A0A8J1UVN1_OWEFU</name>
<evidence type="ECO:0000256" key="11">
    <source>
        <dbReference type="ARBA" id="ARBA00023049"/>
    </source>
</evidence>
<evidence type="ECO:0000313" key="16">
    <source>
        <dbReference type="EMBL" id="CAH1778860.1"/>
    </source>
</evidence>
<dbReference type="GO" id="GO:0005615">
    <property type="term" value="C:extracellular space"/>
    <property type="evidence" value="ECO:0007669"/>
    <property type="project" value="TreeGrafter"/>
</dbReference>
<reference evidence="16" key="1">
    <citation type="submission" date="2022-03" db="EMBL/GenBank/DDBJ databases">
        <authorList>
            <person name="Martin C."/>
        </authorList>
    </citation>
    <scope>NUCLEOTIDE SEQUENCE</scope>
</reference>
<feature type="domain" description="Peptidase M14" evidence="15">
    <location>
        <begin position="128"/>
        <end position="423"/>
    </location>
</feature>
<evidence type="ECO:0000256" key="2">
    <source>
        <dbReference type="ARBA" id="ARBA00004613"/>
    </source>
</evidence>
<dbReference type="PANTHER" id="PTHR11705:SF91">
    <property type="entry name" value="FI01817P-RELATED"/>
    <property type="match status" value="1"/>
</dbReference>
<dbReference type="AlphaFoldDB" id="A0A8J1UVN1"/>
<comment type="function">
    <text evidence="13">Involved in the digestion of the blood meal.</text>
</comment>
<dbReference type="FunFam" id="3.40.630.10:FF:000040">
    <property type="entry name" value="zinc carboxypeptidase"/>
    <property type="match status" value="1"/>
</dbReference>
<dbReference type="EMBL" id="CAIIXF020000003">
    <property type="protein sequence ID" value="CAH1778860.1"/>
    <property type="molecule type" value="Genomic_DNA"/>
</dbReference>
<dbReference type="Proteomes" id="UP000749559">
    <property type="component" value="Unassembled WGS sequence"/>
</dbReference>
<dbReference type="Pfam" id="PF00246">
    <property type="entry name" value="Peptidase_M14"/>
    <property type="match status" value="1"/>
</dbReference>
<evidence type="ECO:0000256" key="7">
    <source>
        <dbReference type="ARBA" id="ARBA00022723"/>
    </source>
</evidence>
<evidence type="ECO:0000256" key="4">
    <source>
        <dbReference type="ARBA" id="ARBA00022525"/>
    </source>
</evidence>
<gene>
    <name evidence="16" type="ORF">OFUS_LOCUS5722</name>
</gene>
<accession>A0A8J1UVN1</accession>
<keyword evidence="17" id="KW-1185">Reference proteome</keyword>
<sequence length="425" mass="48022">MVYSHNKMVGRFALLVLLVTCCCAAKRTRYDGYNLLKVTSETADQHNVLRHIHNGARRLGVDFWTEPSKLHNDVLILIAPRGLKYVLTRFIESGIKYDVVSKDIQSVIDSREAKRKTSTQQGQQFFTDYRTPDEIYAWLNSSIGRCPSGVTCSLLNIGSTYEGRPLQVFKLSTGDGRRKIWLDGGIHAREWISPATVMYVIEQLLTGYGTDASVTPLLDNYDWYIMPLINVDGYLNTWNVDRMWRKTMSPTWDEDCIGTDANRNFDHMWNSIGTNDDPCAQTYAGETAFSEVEALAVGNFIMPRASEFISFITVHSAAQLLLLPWGYTSDYTPDYDELMRVGNAWADAIEDNRGTIYPVGTSNDILYPSSGTSRDWAKGVPQIKYVYTVELPGFGWGFLLPPEEIIPVGNETWDGFKAMVSQFQP</sequence>
<dbReference type="GO" id="GO:0006508">
    <property type="term" value="P:proteolysis"/>
    <property type="evidence" value="ECO:0007669"/>
    <property type="project" value="UniProtKB-KW"/>
</dbReference>
<dbReference type="PANTHER" id="PTHR11705">
    <property type="entry name" value="PROTEASE FAMILY M14 CARBOXYPEPTIDASE A,B"/>
    <property type="match status" value="1"/>
</dbReference>
<dbReference type="InterPro" id="IPR003146">
    <property type="entry name" value="M14A_act_pep"/>
</dbReference>
<evidence type="ECO:0000256" key="13">
    <source>
        <dbReference type="ARBA" id="ARBA00057299"/>
    </source>
</evidence>
<comment type="subcellular location">
    <subcellularLocation>
        <location evidence="2">Secreted</location>
    </subcellularLocation>
</comment>
<dbReference type="Gene3D" id="3.40.630.10">
    <property type="entry name" value="Zn peptidases"/>
    <property type="match status" value="1"/>
</dbReference>
<keyword evidence="4" id="KW-0964">Secreted</keyword>
<evidence type="ECO:0000256" key="1">
    <source>
        <dbReference type="ARBA" id="ARBA00001947"/>
    </source>
</evidence>
<evidence type="ECO:0000313" key="17">
    <source>
        <dbReference type="Proteomes" id="UP000749559"/>
    </source>
</evidence>
<dbReference type="OrthoDB" id="3626597at2759"/>
<proteinExistence type="inferred from homology"/>
<dbReference type="GO" id="GO:0008270">
    <property type="term" value="F:zinc ion binding"/>
    <property type="evidence" value="ECO:0007669"/>
    <property type="project" value="InterPro"/>
</dbReference>
<comment type="cofactor">
    <cofactor evidence="1">
        <name>Zn(2+)</name>
        <dbReference type="ChEBI" id="CHEBI:29105"/>
    </cofactor>
</comment>
<dbReference type="Gene3D" id="3.30.70.340">
    <property type="entry name" value="Metallocarboxypeptidase-like"/>
    <property type="match status" value="1"/>
</dbReference>
<dbReference type="PROSITE" id="PS52035">
    <property type="entry name" value="PEPTIDASE_M14"/>
    <property type="match status" value="1"/>
</dbReference>
<keyword evidence="10" id="KW-0862">Zinc</keyword>
<keyword evidence="12" id="KW-1015">Disulfide bond</keyword>
<dbReference type="Pfam" id="PF02244">
    <property type="entry name" value="Propep_M14"/>
    <property type="match status" value="1"/>
</dbReference>
<evidence type="ECO:0000256" key="10">
    <source>
        <dbReference type="ARBA" id="ARBA00022833"/>
    </source>
</evidence>
<dbReference type="SUPFAM" id="SSF53187">
    <property type="entry name" value="Zn-dependent exopeptidases"/>
    <property type="match status" value="1"/>
</dbReference>
<dbReference type="CDD" id="cd03860">
    <property type="entry name" value="M14_CP_A-B_like"/>
    <property type="match status" value="1"/>
</dbReference>
<evidence type="ECO:0000256" key="5">
    <source>
        <dbReference type="ARBA" id="ARBA00022645"/>
    </source>
</evidence>
<evidence type="ECO:0000256" key="3">
    <source>
        <dbReference type="ARBA" id="ARBA00005988"/>
    </source>
</evidence>
<evidence type="ECO:0000256" key="14">
    <source>
        <dbReference type="PROSITE-ProRule" id="PRU01379"/>
    </source>
</evidence>
<feature type="active site" description="Proton donor/acceptor" evidence="14">
    <location>
        <position position="390"/>
    </location>
</feature>
<keyword evidence="9" id="KW-0378">Hydrolase</keyword>
<evidence type="ECO:0000256" key="9">
    <source>
        <dbReference type="ARBA" id="ARBA00022801"/>
    </source>
</evidence>
<keyword evidence="8" id="KW-0732">Signal</keyword>
<evidence type="ECO:0000256" key="12">
    <source>
        <dbReference type="ARBA" id="ARBA00023157"/>
    </source>
</evidence>
<protein>
    <recommendedName>
        <fullName evidence="15">Peptidase M14 domain-containing protein</fullName>
    </recommendedName>
</protein>
<dbReference type="InterPro" id="IPR000834">
    <property type="entry name" value="Peptidase_M14"/>
</dbReference>